<accession>A0ABT1L0L5</accession>
<feature type="compositionally biased region" description="Low complexity" evidence="5">
    <location>
        <begin position="420"/>
        <end position="430"/>
    </location>
</feature>
<dbReference type="InterPro" id="IPR044016">
    <property type="entry name" value="Big_13"/>
</dbReference>
<dbReference type="RefSeq" id="WP_254182738.1">
    <property type="nucleotide sequence ID" value="NZ_JANARS010000008.1"/>
</dbReference>
<comment type="caution">
    <text evidence="8">The sequence shown here is derived from an EMBL/GenBank/DDBJ whole genome shotgun (WGS) entry which is preliminary data.</text>
</comment>
<keyword evidence="4" id="KW-0106">Calcium</keyword>
<dbReference type="PANTHER" id="PTHR37467:SF1">
    <property type="entry name" value="EXPORTED CALCIUM-BINDING GLYCOPROTEIN"/>
    <property type="match status" value="1"/>
</dbReference>
<feature type="signal peptide" evidence="6">
    <location>
        <begin position="1"/>
        <end position="32"/>
    </location>
</feature>
<keyword evidence="3 6" id="KW-0732">Signal</keyword>
<name>A0ABT1L0L5_9ACTN</name>
<dbReference type="InterPro" id="IPR059100">
    <property type="entry name" value="TSP3_bac"/>
</dbReference>
<protein>
    <submittedName>
        <fullName evidence="8">Ig-like domain-containing protein</fullName>
    </submittedName>
</protein>
<feature type="compositionally biased region" description="Acidic residues" evidence="5">
    <location>
        <begin position="676"/>
        <end position="685"/>
    </location>
</feature>
<dbReference type="Gene3D" id="2.60.40.10">
    <property type="entry name" value="Immunoglobulins"/>
    <property type="match status" value="3"/>
</dbReference>
<feature type="chain" id="PRO_5045602442" evidence="6">
    <location>
        <begin position="33"/>
        <end position="860"/>
    </location>
</feature>
<dbReference type="NCBIfam" id="NF033510">
    <property type="entry name" value="Ca_tandemer"/>
    <property type="match status" value="3"/>
</dbReference>
<keyword evidence="9" id="KW-1185">Reference proteome</keyword>
<evidence type="ECO:0000256" key="2">
    <source>
        <dbReference type="ARBA" id="ARBA00022525"/>
    </source>
</evidence>
<dbReference type="Pfam" id="PF19077">
    <property type="entry name" value="Big_13"/>
    <property type="match status" value="2"/>
</dbReference>
<evidence type="ECO:0000256" key="5">
    <source>
        <dbReference type="SAM" id="MobiDB-lite"/>
    </source>
</evidence>
<feature type="domain" description="Bacterial Ig-like" evidence="7">
    <location>
        <begin position="366"/>
        <end position="445"/>
    </location>
</feature>
<evidence type="ECO:0000313" key="8">
    <source>
        <dbReference type="EMBL" id="MCP3423565.1"/>
    </source>
</evidence>
<organism evidence="8 9">
    <name type="scientific">Nocardioides pinisoli</name>
    <dbReference type="NCBI Taxonomy" id="2950279"/>
    <lineage>
        <taxon>Bacteria</taxon>
        <taxon>Bacillati</taxon>
        <taxon>Actinomycetota</taxon>
        <taxon>Actinomycetes</taxon>
        <taxon>Propionibacteriales</taxon>
        <taxon>Nocardioidaceae</taxon>
        <taxon>Nocardioides</taxon>
    </lineage>
</organism>
<evidence type="ECO:0000256" key="3">
    <source>
        <dbReference type="ARBA" id="ARBA00022729"/>
    </source>
</evidence>
<keyword evidence="2" id="KW-0964">Secreted</keyword>
<gene>
    <name evidence="8" type="ORF">NCI01_17315</name>
</gene>
<evidence type="ECO:0000256" key="1">
    <source>
        <dbReference type="ARBA" id="ARBA00004613"/>
    </source>
</evidence>
<dbReference type="InterPro" id="IPR013783">
    <property type="entry name" value="Ig-like_fold"/>
</dbReference>
<feature type="domain" description="Bacterial Ig-like" evidence="7">
    <location>
        <begin position="458"/>
        <end position="533"/>
    </location>
</feature>
<dbReference type="PANTHER" id="PTHR37467">
    <property type="entry name" value="EXPORTED CALCIUM-BINDING GLYCOPROTEIN-RELATED"/>
    <property type="match status" value="1"/>
</dbReference>
<evidence type="ECO:0000259" key="7">
    <source>
        <dbReference type="Pfam" id="PF19077"/>
    </source>
</evidence>
<reference evidence="8 9" key="1">
    <citation type="submission" date="2022-06" db="EMBL/GenBank/DDBJ databases">
        <authorList>
            <person name="So Y."/>
        </authorList>
    </citation>
    <scope>NUCLEOTIDE SEQUENCE [LARGE SCALE GENOMIC DNA]</scope>
    <source>
        <strain evidence="8 9">STR3</strain>
    </source>
</reference>
<feature type="compositionally biased region" description="Basic and acidic residues" evidence="5">
    <location>
        <begin position="840"/>
        <end position="851"/>
    </location>
</feature>
<dbReference type="Pfam" id="PF18884">
    <property type="entry name" value="TSP3_bac"/>
    <property type="match status" value="3"/>
</dbReference>
<feature type="region of interest" description="Disordered" evidence="5">
    <location>
        <begin position="742"/>
        <end position="860"/>
    </location>
</feature>
<dbReference type="InterPro" id="IPR053180">
    <property type="entry name" value="Ca-binding_acidic-repeat"/>
</dbReference>
<evidence type="ECO:0000313" key="9">
    <source>
        <dbReference type="Proteomes" id="UP001204524"/>
    </source>
</evidence>
<feature type="region of interest" description="Disordered" evidence="5">
    <location>
        <begin position="409"/>
        <end position="435"/>
    </location>
</feature>
<dbReference type="EMBL" id="JANARS010000008">
    <property type="protein sequence ID" value="MCP3423565.1"/>
    <property type="molecule type" value="Genomic_DNA"/>
</dbReference>
<comment type="subcellular location">
    <subcellularLocation>
        <location evidence="1">Secreted</location>
    </subcellularLocation>
</comment>
<proteinExistence type="predicted"/>
<dbReference type="Proteomes" id="UP001204524">
    <property type="component" value="Unassembled WGS sequence"/>
</dbReference>
<feature type="compositionally biased region" description="Basic and acidic residues" evidence="5">
    <location>
        <begin position="806"/>
        <end position="831"/>
    </location>
</feature>
<sequence length="860" mass="86923">MHRRHDRSRGRSTRTLAIATAIALPGSFLAFAQPPAAAAPLPAAYSADAHGDIVGLDVDLLSLDLAGVAVGHSRSTVESSVEAGTSSANAANLDGTLIGTGLTLDEQSTVAPPSGDPGAEGLLAVDLAPVVTVGAITGDTRAACEEDLGTCVAADADGDRVLSDARTTLAGLSLTSLPGLGTLADVTASETRTRTFLDDDGAGSSDVVSRTTTTVGDISLLGGAVTVDVTSPVVLEARSDGTTGTAGYTNPPTVVATVGGQQVTIPADGQPEPIDLPLLLDPLVDLSITAYPAEDLSAGPTGAATADALLSISLDVLDVGVLDAASVDLDIAPMSVEATAPEGGVECGVDDEAPAAPVIVTPADGELTDDPTPEFSGTAEPGSTVVVEDAQGNEVCSAEAAPVTGAWSCSPAQPLPDGEATYTATATDDAGNTSPEDSVTFEIDTATTVTIVTPADGSTTDDTTPTITGTGEAGATIEVTENGIPVCQTTVGPQGGWSCTPTLPLLPGDHTLTATATDEAGNTDTDTVTITIDLEGGGEPAPPAAPDITSPAPGATVQDTTPAISGTGQPGATVEVQEGSVLLCTAVVGDDGRWSCSSGVVLQPGPHTVTATQTIGDRTSGADTVTFTVVPAPGDADGDNLPDQQEGTTGTDPNDPDTDDDGLSDGQEVNTTGTDPLDDDTDGDGLTDGAEVDVHGTAPTDADTDDDRITDGREVAGVRIRQRFEVCGRKARTAILVRTNPLSKDTDKDGLSDGTEVRGVKIKQKVRTKKKSFKIGKTRTNPTKKDSDRDGLKDKVEVTGSANKRFGRDRTDPTKCDTDRGGVRDGAEVRARSNPADWRSGPRDPRVRESRTGAGTFGVG</sequence>
<feature type="compositionally biased region" description="Basic and acidic residues" evidence="5">
    <location>
        <begin position="744"/>
        <end position="759"/>
    </location>
</feature>
<feature type="compositionally biased region" description="Acidic residues" evidence="5">
    <location>
        <begin position="654"/>
        <end position="663"/>
    </location>
</feature>
<feature type="region of interest" description="Disordered" evidence="5">
    <location>
        <begin position="627"/>
        <end position="710"/>
    </location>
</feature>
<feature type="compositionally biased region" description="Basic residues" evidence="5">
    <location>
        <begin position="760"/>
        <end position="777"/>
    </location>
</feature>
<feature type="compositionally biased region" description="Basic and acidic residues" evidence="5">
    <location>
        <begin position="783"/>
        <end position="797"/>
    </location>
</feature>
<evidence type="ECO:0000256" key="6">
    <source>
        <dbReference type="SAM" id="SignalP"/>
    </source>
</evidence>
<evidence type="ECO:0000256" key="4">
    <source>
        <dbReference type="ARBA" id="ARBA00022837"/>
    </source>
</evidence>